<evidence type="ECO:0000256" key="5">
    <source>
        <dbReference type="ARBA" id="ARBA00022692"/>
    </source>
</evidence>
<evidence type="ECO:0000256" key="8">
    <source>
        <dbReference type="RuleBase" id="RU003755"/>
    </source>
</evidence>
<feature type="transmembrane region" description="Helical" evidence="9">
    <location>
        <begin position="136"/>
        <end position="156"/>
    </location>
</feature>
<dbReference type="PROSITE" id="PS01023">
    <property type="entry name" value="PTR2_2"/>
    <property type="match status" value="1"/>
</dbReference>
<dbReference type="Proteomes" id="UP000051236">
    <property type="component" value="Unassembled WGS sequence"/>
</dbReference>
<evidence type="ECO:0000256" key="2">
    <source>
        <dbReference type="ARBA" id="ARBA00005982"/>
    </source>
</evidence>
<proteinExistence type="inferred from homology"/>
<dbReference type="SUPFAM" id="SSF103473">
    <property type="entry name" value="MFS general substrate transporter"/>
    <property type="match status" value="2"/>
</dbReference>
<feature type="transmembrane region" description="Helical" evidence="9">
    <location>
        <begin position="243"/>
        <end position="272"/>
    </location>
</feature>
<comment type="subcellular location">
    <subcellularLocation>
        <location evidence="1">Cell membrane</location>
        <topology evidence="1">Multi-pass membrane protein</topology>
    </subcellularLocation>
    <subcellularLocation>
        <location evidence="8">Membrane</location>
        <topology evidence="8">Multi-pass membrane protein</topology>
    </subcellularLocation>
</comment>
<reference evidence="11 12" key="1">
    <citation type="journal article" date="2015" name="Genome Announc.">
        <title>Expanding the biotechnology potential of lactobacilli through comparative genomics of 213 strains and associated genera.</title>
        <authorList>
            <person name="Sun Z."/>
            <person name="Harris H.M."/>
            <person name="McCann A."/>
            <person name="Guo C."/>
            <person name="Argimon S."/>
            <person name="Zhang W."/>
            <person name="Yang X."/>
            <person name="Jeffery I.B."/>
            <person name="Cooney J.C."/>
            <person name="Kagawa T.F."/>
            <person name="Liu W."/>
            <person name="Song Y."/>
            <person name="Salvetti E."/>
            <person name="Wrobel A."/>
            <person name="Rasinkangas P."/>
            <person name="Parkhill J."/>
            <person name="Rea M.C."/>
            <person name="O'Sullivan O."/>
            <person name="Ritari J."/>
            <person name="Douillard F.P."/>
            <person name="Paul Ross R."/>
            <person name="Yang R."/>
            <person name="Briner A.E."/>
            <person name="Felis G.E."/>
            <person name="de Vos W.M."/>
            <person name="Barrangou R."/>
            <person name="Klaenhammer T.R."/>
            <person name="Caufield P.W."/>
            <person name="Cui Y."/>
            <person name="Zhang H."/>
            <person name="O'Toole P.W."/>
        </authorList>
    </citation>
    <scope>NUCLEOTIDE SEQUENCE [LARGE SCALE GENOMIC DNA]</scope>
    <source>
        <strain evidence="11 12">DSM 18527</strain>
    </source>
</reference>
<evidence type="ECO:0000256" key="4">
    <source>
        <dbReference type="ARBA" id="ARBA00022475"/>
    </source>
</evidence>
<dbReference type="PANTHER" id="PTHR23517">
    <property type="entry name" value="RESISTANCE PROTEIN MDTM, PUTATIVE-RELATED-RELATED"/>
    <property type="match status" value="1"/>
</dbReference>
<feature type="transmembrane region" description="Helical" evidence="9">
    <location>
        <begin position="211"/>
        <end position="231"/>
    </location>
</feature>
<dbReference type="EMBL" id="AZGA01000019">
    <property type="protein sequence ID" value="KRM34986.1"/>
    <property type="molecule type" value="Genomic_DNA"/>
</dbReference>
<dbReference type="PATRIC" id="fig|1423734.3.peg.1945"/>
<dbReference type="InterPro" id="IPR050171">
    <property type="entry name" value="MFS_Transporters"/>
</dbReference>
<dbReference type="STRING" id="1423734.FC83_GL001923"/>
<dbReference type="InterPro" id="IPR000109">
    <property type="entry name" value="POT_fam"/>
</dbReference>
<feature type="transmembrane region" description="Helical" evidence="9">
    <location>
        <begin position="185"/>
        <end position="205"/>
    </location>
</feature>
<comment type="similarity">
    <text evidence="2 8">Belongs to the major facilitator superfamily. Proton-dependent oligopeptide transporter (POT/PTR) (TC 2.A.17) family.</text>
</comment>
<feature type="transmembrane region" description="Helical" evidence="9">
    <location>
        <begin position="351"/>
        <end position="372"/>
    </location>
</feature>
<dbReference type="InterPro" id="IPR036259">
    <property type="entry name" value="MFS_trans_sf"/>
</dbReference>
<evidence type="ECO:0000313" key="12">
    <source>
        <dbReference type="Proteomes" id="UP000051236"/>
    </source>
</evidence>
<dbReference type="PANTHER" id="PTHR23517:SF15">
    <property type="entry name" value="PROTON-DEPENDENT OLIGOPEPTIDE FAMILY TRANSPORT PROTEIN"/>
    <property type="match status" value="1"/>
</dbReference>
<organism evidence="11 12">
    <name type="scientific">Agrilactobacillus composti DSM 18527 = JCM 14202</name>
    <dbReference type="NCBI Taxonomy" id="1423734"/>
    <lineage>
        <taxon>Bacteria</taxon>
        <taxon>Bacillati</taxon>
        <taxon>Bacillota</taxon>
        <taxon>Bacilli</taxon>
        <taxon>Lactobacillales</taxon>
        <taxon>Lactobacillaceae</taxon>
        <taxon>Agrilactobacillus</taxon>
    </lineage>
</organism>
<evidence type="ECO:0000256" key="6">
    <source>
        <dbReference type="ARBA" id="ARBA00022989"/>
    </source>
</evidence>
<keyword evidence="6 9" id="KW-1133">Transmembrane helix</keyword>
<keyword evidence="12" id="KW-1185">Reference proteome</keyword>
<dbReference type="eggNOG" id="COG3104">
    <property type="taxonomic scope" value="Bacteria"/>
</dbReference>
<dbReference type="Pfam" id="PF00854">
    <property type="entry name" value="PTR2"/>
    <property type="match status" value="1"/>
</dbReference>
<dbReference type="InterPro" id="IPR005279">
    <property type="entry name" value="Dipep/tripep_permease"/>
</dbReference>
<evidence type="ECO:0000256" key="9">
    <source>
        <dbReference type="SAM" id="Phobius"/>
    </source>
</evidence>
<feature type="transmembrane region" description="Helical" evidence="9">
    <location>
        <begin position="420"/>
        <end position="441"/>
    </location>
</feature>
<keyword evidence="4" id="KW-1003">Cell membrane</keyword>
<comment type="caution">
    <text evidence="11">The sequence shown here is derived from an EMBL/GenBank/DDBJ whole genome shotgun (WGS) entry which is preliminary data.</text>
</comment>
<dbReference type="GO" id="GO:0006857">
    <property type="term" value="P:oligopeptide transport"/>
    <property type="evidence" value="ECO:0007669"/>
    <property type="project" value="InterPro"/>
</dbReference>
<dbReference type="InterPro" id="IPR020846">
    <property type="entry name" value="MFS_dom"/>
</dbReference>
<evidence type="ECO:0000259" key="10">
    <source>
        <dbReference type="PROSITE" id="PS50850"/>
    </source>
</evidence>
<dbReference type="GO" id="GO:0005886">
    <property type="term" value="C:plasma membrane"/>
    <property type="evidence" value="ECO:0007669"/>
    <property type="project" value="UniProtKB-SubCell"/>
</dbReference>
<name>A0A0R1XY98_9LACO</name>
<feature type="transmembrane region" description="Helical" evidence="9">
    <location>
        <begin position="20"/>
        <end position="39"/>
    </location>
</feature>
<dbReference type="GO" id="GO:1904680">
    <property type="term" value="F:peptide transmembrane transporter activity"/>
    <property type="evidence" value="ECO:0007669"/>
    <property type="project" value="InterPro"/>
</dbReference>
<dbReference type="NCBIfam" id="TIGR00924">
    <property type="entry name" value="yjdL_sub1_fam"/>
    <property type="match status" value="1"/>
</dbReference>
<dbReference type="PROSITE" id="PS01022">
    <property type="entry name" value="PTR2_1"/>
    <property type="match status" value="1"/>
</dbReference>
<evidence type="ECO:0000313" key="11">
    <source>
        <dbReference type="EMBL" id="KRM34986.1"/>
    </source>
</evidence>
<dbReference type="PROSITE" id="PS50850">
    <property type="entry name" value="MFS"/>
    <property type="match status" value="1"/>
</dbReference>
<keyword evidence="7 9" id="KW-0472">Membrane</keyword>
<feature type="transmembrane region" description="Helical" evidence="9">
    <location>
        <begin position="48"/>
        <end position="65"/>
    </location>
</feature>
<evidence type="ECO:0000256" key="1">
    <source>
        <dbReference type="ARBA" id="ARBA00004651"/>
    </source>
</evidence>
<evidence type="ECO:0000256" key="7">
    <source>
        <dbReference type="ARBA" id="ARBA00023136"/>
    </source>
</evidence>
<feature type="domain" description="Major facilitator superfamily (MFS) profile" evidence="10">
    <location>
        <begin position="1"/>
        <end position="162"/>
    </location>
</feature>
<accession>A0A0R1XY98</accession>
<feature type="transmembrane region" description="Helical" evidence="9">
    <location>
        <begin position="292"/>
        <end position="312"/>
    </location>
</feature>
<dbReference type="CDD" id="cd17346">
    <property type="entry name" value="MFS_DtpA_like"/>
    <property type="match status" value="1"/>
</dbReference>
<dbReference type="Gene3D" id="1.20.1250.20">
    <property type="entry name" value="MFS general substrate transporter like domains"/>
    <property type="match status" value="1"/>
</dbReference>
<gene>
    <name evidence="11" type="ORF">FC83_GL001923</name>
</gene>
<keyword evidence="5 8" id="KW-0812">Transmembrane</keyword>
<dbReference type="InterPro" id="IPR018456">
    <property type="entry name" value="PTR2_symporter_CS"/>
</dbReference>
<feature type="transmembrane region" description="Helical" evidence="9">
    <location>
        <begin position="109"/>
        <end position="130"/>
    </location>
</feature>
<sequence>MYFAAEKGGLGFSQGTAASIMSIYGSLVYLTAVIGGFIADRILGSRKTVFWGGVLIMFGHIALAVPYGAPTLFLSIGLITIGTGLLKPNVSEMVGTLYSETDSRRDAGFSIFVMGINLGSLLAPAIVGTVGQNINFHLGFSIAAVGMFFGLIQYYFGGRKHLSEATLHPTDPITPEELPKVKRNILIAVLIAVVVFGGLLISGNMNVTNVVLVFSILGVVLPIGYFVMMLSSHKTTKIERSRLWAYIPLFVASVLFWCIEEQGSVVLALFAANQTQLKVALPFAQFNILPSWFQMLNPAFIILYTPFFAILWTKWGKRQPSTPAKFAAGLIIAGLSFVVMVIPILTHGTNALVSPLWLVLSWLIVEVAELLISPIGLSATTKLAPKAFQSQMMSIWFLSDACAQAINAQVVKFYTPGNEVMYFSIWGGVAVVLGILLFMLVPRIKHLMQGVN</sequence>
<dbReference type="AlphaFoldDB" id="A0A0R1XY98"/>
<evidence type="ECO:0000256" key="3">
    <source>
        <dbReference type="ARBA" id="ARBA00022448"/>
    </source>
</evidence>
<keyword evidence="3 8" id="KW-0813">Transport</keyword>
<feature type="transmembrane region" description="Helical" evidence="9">
    <location>
        <begin position="324"/>
        <end position="345"/>
    </location>
</feature>
<protein>
    <submittedName>
        <fullName evidence="11">Dipeptide tripeptide permease</fullName>
    </submittedName>
</protein>